<evidence type="ECO:0000256" key="10">
    <source>
        <dbReference type="ARBA" id="ARBA00023054"/>
    </source>
</evidence>
<keyword evidence="7" id="KW-0597">Phosphoprotein</keyword>
<keyword evidence="8" id="KW-0832">Ubl conjugation</keyword>
<protein>
    <recommendedName>
        <fullName evidence="13">Dynactin subunit 4</fullName>
    </recommendedName>
</protein>
<reference evidence="17" key="1">
    <citation type="submission" date="2018-10" db="EMBL/GenBank/DDBJ databases">
        <title>Transcriptome assembly of Aceria tosichella (Wheat curl mite) Type 2.</title>
        <authorList>
            <person name="Scully E.D."/>
            <person name="Geib S.M."/>
            <person name="Palmer N.A."/>
            <person name="Gupta A.K."/>
            <person name="Sarath G."/>
            <person name="Tatineni S."/>
        </authorList>
    </citation>
    <scope>NUCLEOTIDE SEQUENCE</scope>
    <source>
        <strain evidence="17">LincolnNE</strain>
    </source>
</reference>
<evidence type="ECO:0000256" key="9">
    <source>
        <dbReference type="ARBA" id="ARBA00022990"/>
    </source>
</evidence>
<evidence type="ECO:0000256" key="3">
    <source>
        <dbReference type="ARBA" id="ARBA00004544"/>
    </source>
</evidence>
<keyword evidence="5" id="KW-0963">Cytoplasm</keyword>
<feature type="domain" description="SWIM-type" evidence="16">
    <location>
        <begin position="40"/>
        <end position="80"/>
    </location>
</feature>
<evidence type="ECO:0000256" key="5">
    <source>
        <dbReference type="ARBA" id="ARBA00022490"/>
    </source>
</evidence>
<keyword evidence="9" id="KW-0007">Acetylation</keyword>
<keyword evidence="10" id="KW-0175">Coiled coil</keyword>
<dbReference type="GO" id="GO:0001725">
    <property type="term" value="C:stress fiber"/>
    <property type="evidence" value="ECO:0007669"/>
    <property type="project" value="UniProtKB-SubCell"/>
</dbReference>
<organism evidence="17">
    <name type="scientific">Aceria tosichella</name>
    <name type="common">wheat curl mite</name>
    <dbReference type="NCBI Taxonomy" id="561515"/>
    <lineage>
        <taxon>Eukaryota</taxon>
        <taxon>Metazoa</taxon>
        <taxon>Ecdysozoa</taxon>
        <taxon>Arthropoda</taxon>
        <taxon>Chelicerata</taxon>
        <taxon>Arachnida</taxon>
        <taxon>Acari</taxon>
        <taxon>Acariformes</taxon>
        <taxon>Trombidiformes</taxon>
        <taxon>Prostigmata</taxon>
        <taxon>Eupodina</taxon>
        <taxon>Eriophyoidea</taxon>
        <taxon>Eriophyidae</taxon>
        <taxon>Eriophyinae</taxon>
        <taxon>Aceriini</taxon>
        <taxon>Aceria</taxon>
    </lineage>
</organism>
<dbReference type="InterPro" id="IPR007527">
    <property type="entry name" value="Znf_SWIM"/>
</dbReference>
<dbReference type="GO" id="GO:0005869">
    <property type="term" value="C:dynactin complex"/>
    <property type="evidence" value="ECO:0007669"/>
    <property type="project" value="InterPro"/>
</dbReference>
<comment type="subcellular location">
    <subcellularLocation>
        <location evidence="3">Cytoplasm</location>
        <location evidence="3">Cell cortex</location>
    </subcellularLocation>
    <subcellularLocation>
        <location evidence="1">Cytoplasm</location>
        <location evidence="1">Cytoskeleton</location>
        <location evidence="1">Microtubule organizing center</location>
        <location evidence="1">Centrosome</location>
    </subcellularLocation>
    <subcellularLocation>
        <location evidence="2">Cytoplasm</location>
        <location evidence="2">Cytoskeleton</location>
        <location evidence="2">Stress fiber</location>
    </subcellularLocation>
    <subcellularLocation>
        <location evidence="4">Cytoplasm</location>
        <location evidence="4">Myofibril</location>
    </subcellularLocation>
</comment>
<keyword evidence="15" id="KW-0479">Metal-binding</keyword>
<dbReference type="Pfam" id="PF05502">
    <property type="entry name" value="Dynactin_p62"/>
    <property type="match status" value="2"/>
</dbReference>
<dbReference type="InterPro" id="IPR008603">
    <property type="entry name" value="DCTN4"/>
</dbReference>
<gene>
    <name evidence="17" type="primary">DCTN4</name>
    <name evidence="17" type="ORF">g.19608</name>
</gene>
<keyword evidence="11" id="KW-0206">Cytoskeleton</keyword>
<dbReference type="PROSITE" id="PS50966">
    <property type="entry name" value="ZF_SWIM"/>
    <property type="match status" value="1"/>
</dbReference>
<evidence type="ECO:0000256" key="14">
    <source>
        <dbReference type="ARBA" id="ARBA00093507"/>
    </source>
</evidence>
<keyword evidence="6" id="KW-1017">Isopeptide bond</keyword>
<evidence type="ECO:0000256" key="7">
    <source>
        <dbReference type="ARBA" id="ARBA00022553"/>
    </source>
</evidence>
<dbReference type="EMBL" id="GGYP01001985">
    <property type="protein sequence ID" value="MDE46756.1"/>
    <property type="molecule type" value="Transcribed_RNA"/>
</dbReference>
<evidence type="ECO:0000256" key="4">
    <source>
        <dbReference type="ARBA" id="ARBA00004657"/>
    </source>
</evidence>
<dbReference type="GO" id="GO:0005813">
    <property type="term" value="C:centrosome"/>
    <property type="evidence" value="ECO:0007669"/>
    <property type="project" value="UniProtKB-SubCell"/>
</dbReference>
<keyword evidence="15" id="KW-0863">Zinc-finger</keyword>
<evidence type="ECO:0000256" key="12">
    <source>
        <dbReference type="ARBA" id="ARBA00034776"/>
    </source>
</evidence>
<evidence type="ECO:0000256" key="11">
    <source>
        <dbReference type="ARBA" id="ARBA00023212"/>
    </source>
</evidence>
<evidence type="ECO:0000313" key="17">
    <source>
        <dbReference type="EMBL" id="MDE46756.1"/>
    </source>
</evidence>
<name>A0A6G1S8C0_9ACAR</name>
<dbReference type="GO" id="GO:0005938">
    <property type="term" value="C:cell cortex"/>
    <property type="evidence" value="ECO:0007669"/>
    <property type="project" value="UniProtKB-SubCell"/>
</dbReference>
<sequence>MSRVGVHSRQQQQQQSAANPIATLSEYRPGAANNPNYEPYKLDFLFSNDLVQYKCSCGEYRRLNNTYFCRHCMAIRCRSCVAHEVDSQYCQHCLEYIPTIDPKFQMNKCASCYQCPSCQHLLSTSVLSVSPSPSDLQAPSPTPVDEIVRKTCQLVCEFCRWSSETFVTEGSRLANNLADFEIPEIDRISELISFYKAISQKEKTDKKKRRFHARSGNTMDLLKKYGIDNTLSPKLFESLRARTTFQDKSGMTSKYNLEAKSAEESAIELFKPAEARNPDDLDKLDTDFYYNKEFDVGAISSIAQRLAQVEIQPEKVADFKPISKSLSVKRSLRCKECERNLCRSEYSPISIRFKIQSAAYYHVPEVRLRSDSYPIKLKLNDANIIEFSVQNQTLSQVKLKFERLESEIDEHCDIVLPPPELSLGPKDDTADYEHVPLQIRPLNEETHITFQSPFKIGFFIKIVPKKKVDLLAITFAMSHDILLIQNPKENERVKVTHNVRVNLGPVE</sequence>
<evidence type="ECO:0000259" key="16">
    <source>
        <dbReference type="PROSITE" id="PS50966"/>
    </source>
</evidence>
<comment type="subunit">
    <text evidence="14">Subunit of dynactin, a multiprotein complex part of a tripartite complex with dynein and a adapter, such as BICDL1, BICD2 or HOOK3. The dynactin complex is built around ACTR1A/ACTB filament and consists of an actin-related filament composed of a shoulder domain, a pointed end and a barbed end. Its length is defined by its flexible shoulder domain. The soulder is composed of 2 DCTN1 subunits, 4 DCTN2 and 2 DCTN3. The 4 DCNT2 (via N-terminus) bind the ACTR1A filament and act as molecular rulers to determine the length. The pointed end is important for binding dynein-dynactin cargo adapters. Consists of 4 subunits: ACTR10, DCNT4, DCTN5 and DCTN6. The barbed end is composed of a CAPZA1:CAPZB heterodimers, which binds ACTR1A/ACTB filament and dynactin and stabilizes dynactin. Interacts with ATP7B, but not ATP7A, in a copper-dependent manner. Interacts with ANK2; this interaction is required for localization at costameres. Interacts with N4BP2L1.</text>
</comment>
<comment type="similarity">
    <text evidence="12">Belongs to the dynactin subunit 4 family.</text>
</comment>
<evidence type="ECO:0000256" key="2">
    <source>
        <dbReference type="ARBA" id="ARBA00004529"/>
    </source>
</evidence>
<evidence type="ECO:0000256" key="8">
    <source>
        <dbReference type="ARBA" id="ARBA00022843"/>
    </source>
</evidence>
<dbReference type="GO" id="GO:0030016">
    <property type="term" value="C:myofibril"/>
    <property type="evidence" value="ECO:0007669"/>
    <property type="project" value="UniProtKB-SubCell"/>
</dbReference>
<evidence type="ECO:0000256" key="13">
    <source>
        <dbReference type="ARBA" id="ARBA00034864"/>
    </source>
</evidence>
<proteinExistence type="inferred from homology"/>
<dbReference type="PANTHER" id="PTHR13034:SF2">
    <property type="entry name" value="DYNACTIN SUBUNIT 4"/>
    <property type="match status" value="1"/>
</dbReference>
<dbReference type="AlphaFoldDB" id="A0A6G1S8C0"/>
<dbReference type="PANTHER" id="PTHR13034">
    <property type="entry name" value="DYNACTIN P62 SUBUNIT"/>
    <property type="match status" value="1"/>
</dbReference>
<dbReference type="GO" id="GO:0008270">
    <property type="term" value="F:zinc ion binding"/>
    <property type="evidence" value="ECO:0007669"/>
    <property type="project" value="UniProtKB-KW"/>
</dbReference>
<accession>A0A6G1S8C0</accession>
<evidence type="ECO:0000256" key="15">
    <source>
        <dbReference type="PROSITE-ProRule" id="PRU00325"/>
    </source>
</evidence>
<keyword evidence="15" id="KW-0862">Zinc</keyword>
<evidence type="ECO:0000256" key="6">
    <source>
        <dbReference type="ARBA" id="ARBA00022499"/>
    </source>
</evidence>
<evidence type="ECO:0000256" key="1">
    <source>
        <dbReference type="ARBA" id="ARBA00004300"/>
    </source>
</evidence>